<dbReference type="PANTHER" id="PTHR34041">
    <property type="entry name" value="PHOTOSYSTEM II REPAIR PROTEIN PSB27-H1, CHLOROPLASTIC"/>
    <property type="match status" value="1"/>
</dbReference>
<protein>
    <recommendedName>
        <fullName evidence="4">Photosystem II Psb27 protein</fullName>
    </recommendedName>
</protein>
<dbReference type="GO" id="GO:0010206">
    <property type="term" value="P:photosystem II repair"/>
    <property type="evidence" value="ECO:0007669"/>
    <property type="project" value="InterPro"/>
</dbReference>
<reference evidence="2" key="1">
    <citation type="submission" date="2021-01" db="EMBL/GenBank/DDBJ databases">
        <authorList>
            <person name="Corre E."/>
            <person name="Pelletier E."/>
            <person name="Niang G."/>
            <person name="Scheremetjew M."/>
            <person name="Finn R."/>
            <person name="Kale V."/>
            <person name="Holt S."/>
            <person name="Cochrane G."/>
            <person name="Meng A."/>
            <person name="Brown T."/>
            <person name="Cohen L."/>
        </authorList>
    </citation>
    <scope>NUCLEOTIDE SEQUENCE</scope>
    <source>
        <strain evidence="2">CCCM811</strain>
    </source>
</reference>
<gene>
    <name evidence="2" type="ORF">LGLO00237_LOCUS23299</name>
    <name evidence="3" type="ORF">LGLO00237_LOCUS23300</name>
</gene>
<accession>A0A6U2XFH8</accession>
<feature type="signal peptide" evidence="1">
    <location>
        <begin position="1"/>
        <end position="29"/>
    </location>
</feature>
<organism evidence="2">
    <name type="scientific">Lotharella globosa</name>
    <dbReference type="NCBI Taxonomy" id="91324"/>
    <lineage>
        <taxon>Eukaryota</taxon>
        <taxon>Sar</taxon>
        <taxon>Rhizaria</taxon>
        <taxon>Cercozoa</taxon>
        <taxon>Chlorarachniophyceae</taxon>
        <taxon>Lotharella</taxon>
    </lineage>
</organism>
<keyword evidence="1" id="KW-0732">Signal</keyword>
<dbReference type="Pfam" id="PF13326">
    <property type="entry name" value="PSII_Pbs27"/>
    <property type="match status" value="1"/>
</dbReference>
<dbReference type="GO" id="GO:0010207">
    <property type="term" value="P:photosystem II assembly"/>
    <property type="evidence" value="ECO:0007669"/>
    <property type="project" value="InterPro"/>
</dbReference>
<dbReference type="AlphaFoldDB" id="A0A6U2XFH8"/>
<dbReference type="Gene3D" id="1.20.58.810">
    <property type="entry name" value="Photosystem II Pbs27"/>
    <property type="match status" value="1"/>
</dbReference>
<evidence type="ECO:0000256" key="1">
    <source>
        <dbReference type="SAM" id="SignalP"/>
    </source>
</evidence>
<feature type="chain" id="PRO_5036191997" description="Photosystem II Psb27 protein" evidence="1">
    <location>
        <begin position="30"/>
        <end position="203"/>
    </location>
</feature>
<dbReference type="EMBL" id="HBIV01032684">
    <property type="protein sequence ID" value="CAE0671651.1"/>
    <property type="molecule type" value="Transcribed_RNA"/>
</dbReference>
<dbReference type="PANTHER" id="PTHR34041:SF1">
    <property type="entry name" value="PHOTOSYSTEM II REPAIR PROTEIN PSB27-H1, CHLOROPLASTIC"/>
    <property type="match status" value="1"/>
</dbReference>
<dbReference type="InterPro" id="IPR038450">
    <property type="entry name" value="PSII_Psb27_sf"/>
</dbReference>
<dbReference type="GO" id="GO:0009523">
    <property type="term" value="C:photosystem II"/>
    <property type="evidence" value="ECO:0007669"/>
    <property type="project" value="InterPro"/>
</dbReference>
<name>A0A6U2XFH8_9EUKA</name>
<dbReference type="GO" id="GO:0009543">
    <property type="term" value="C:chloroplast thylakoid lumen"/>
    <property type="evidence" value="ECO:0007669"/>
    <property type="project" value="TreeGrafter"/>
</dbReference>
<evidence type="ECO:0008006" key="4">
    <source>
        <dbReference type="Google" id="ProtNLM"/>
    </source>
</evidence>
<evidence type="ECO:0000313" key="2">
    <source>
        <dbReference type="EMBL" id="CAE0671650.1"/>
    </source>
</evidence>
<dbReference type="InterPro" id="IPR025585">
    <property type="entry name" value="PSII_Psb27"/>
</dbReference>
<sequence length="203" mass="21511">MASTRASTFLLPALAAALVLLAAFRGSSSLGSAVSTAKAQVSMRPIVSYRRAAMPRASLCVSAQTGEQSFPSRRTTLGGLAAATIAAPLSAKAGLFGPGQREVYEKETGEFLEELKATLAIPANDDAKKDAVLALKTSGNRWVAKWRNSKMSSTPSFGNLYSVVNAVNGHYNTFGPNSNLPKKRMARVDKEITDAGKYLVKGR</sequence>
<proteinExistence type="inferred from homology"/>
<dbReference type="HAMAP" id="MF_01481">
    <property type="entry name" value="PSII_Psb27"/>
    <property type="match status" value="1"/>
</dbReference>
<evidence type="ECO:0000313" key="3">
    <source>
        <dbReference type="EMBL" id="CAE0671651.1"/>
    </source>
</evidence>
<dbReference type="EMBL" id="HBIV01032683">
    <property type="protein sequence ID" value="CAE0671650.1"/>
    <property type="molecule type" value="Transcribed_RNA"/>
</dbReference>